<gene>
    <name evidence="2" type="ORF">GCM10017056_01820</name>
</gene>
<feature type="domain" description="HTH marR-type" evidence="1">
    <location>
        <begin position="16"/>
        <end position="152"/>
    </location>
</feature>
<protein>
    <submittedName>
        <fullName evidence="2">MarR family transcriptional regulator</fullName>
    </submittedName>
</protein>
<comment type="caution">
    <text evidence="2">The sequence shown here is derived from an EMBL/GenBank/DDBJ whole genome shotgun (WGS) entry which is preliminary data.</text>
</comment>
<dbReference type="PANTHER" id="PTHR33164">
    <property type="entry name" value="TRANSCRIPTIONAL REGULATOR, MARR FAMILY"/>
    <property type="match status" value="1"/>
</dbReference>
<dbReference type="EMBL" id="BNCJ01000001">
    <property type="protein sequence ID" value="GHF34004.1"/>
    <property type="molecule type" value="Genomic_DNA"/>
</dbReference>
<dbReference type="SUPFAM" id="SSF46785">
    <property type="entry name" value="Winged helix' DNA-binding domain"/>
    <property type="match status" value="1"/>
</dbReference>
<reference evidence="2" key="2">
    <citation type="submission" date="2020-09" db="EMBL/GenBank/DDBJ databases">
        <authorList>
            <person name="Sun Q."/>
            <person name="Kim S."/>
        </authorList>
    </citation>
    <scope>NUCLEOTIDE SEQUENCE</scope>
    <source>
        <strain evidence="2">KCTC 42650</strain>
    </source>
</reference>
<evidence type="ECO:0000313" key="3">
    <source>
        <dbReference type="Proteomes" id="UP000626220"/>
    </source>
</evidence>
<sequence length="157" mass="17588">MNARLGDTTGGETIAFGELSASLGLMLRLAQVRLFDGFYEDLGQHGLKPGEFTVLWVIGLNPEARQGLIARKLRIKPAHMTKLVQRAVDRGLVERIIPEEDRRSVRLRLTPEGEDFVAARKPDFLTHISREHSRLTPDELGTLIAILQKFNGLEHSP</sequence>
<name>A0A8J3GTV2_9RHOB</name>
<dbReference type="PROSITE" id="PS50995">
    <property type="entry name" value="HTH_MARR_2"/>
    <property type="match status" value="1"/>
</dbReference>
<dbReference type="InterPro" id="IPR036388">
    <property type="entry name" value="WH-like_DNA-bd_sf"/>
</dbReference>
<dbReference type="AlphaFoldDB" id="A0A8J3GTV2"/>
<dbReference type="Proteomes" id="UP000626220">
    <property type="component" value="Unassembled WGS sequence"/>
</dbReference>
<dbReference type="InterPro" id="IPR000835">
    <property type="entry name" value="HTH_MarR-typ"/>
</dbReference>
<dbReference type="GO" id="GO:0003700">
    <property type="term" value="F:DNA-binding transcription factor activity"/>
    <property type="evidence" value="ECO:0007669"/>
    <property type="project" value="InterPro"/>
</dbReference>
<reference evidence="2" key="1">
    <citation type="journal article" date="2014" name="Int. J. Syst. Evol. Microbiol.">
        <title>Complete genome sequence of Corynebacterium casei LMG S-19264T (=DSM 44701T), isolated from a smear-ripened cheese.</title>
        <authorList>
            <consortium name="US DOE Joint Genome Institute (JGI-PGF)"/>
            <person name="Walter F."/>
            <person name="Albersmeier A."/>
            <person name="Kalinowski J."/>
            <person name="Ruckert C."/>
        </authorList>
    </citation>
    <scope>NUCLEOTIDE SEQUENCE</scope>
    <source>
        <strain evidence="2">KCTC 42650</strain>
    </source>
</reference>
<dbReference type="PRINTS" id="PR00598">
    <property type="entry name" value="HTHMARR"/>
</dbReference>
<dbReference type="GO" id="GO:0006950">
    <property type="term" value="P:response to stress"/>
    <property type="evidence" value="ECO:0007669"/>
    <property type="project" value="TreeGrafter"/>
</dbReference>
<proteinExistence type="predicted"/>
<accession>A0A8J3GTV2</accession>
<dbReference type="Gene3D" id="1.10.10.10">
    <property type="entry name" value="Winged helix-like DNA-binding domain superfamily/Winged helix DNA-binding domain"/>
    <property type="match status" value="1"/>
</dbReference>
<evidence type="ECO:0000259" key="1">
    <source>
        <dbReference type="PROSITE" id="PS50995"/>
    </source>
</evidence>
<keyword evidence="3" id="KW-1185">Reference proteome</keyword>
<evidence type="ECO:0000313" key="2">
    <source>
        <dbReference type="EMBL" id="GHF34004.1"/>
    </source>
</evidence>
<dbReference type="Pfam" id="PF12802">
    <property type="entry name" value="MarR_2"/>
    <property type="match status" value="1"/>
</dbReference>
<dbReference type="InterPro" id="IPR036390">
    <property type="entry name" value="WH_DNA-bd_sf"/>
</dbReference>
<dbReference type="SMART" id="SM00347">
    <property type="entry name" value="HTH_MARR"/>
    <property type="match status" value="1"/>
</dbReference>
<dbReference type="PANTHER" id="PTHR33164:SF43">
    <property type="entry name" value="HTH-TYPE TRANSCRIPTIONAL REPRESSOR YETL"/>
    <property type="match status" value="1"/>
</dbReference>
<organism evidence="2 3">
    <name type="scientific">Seohaeicola zhoushanensis</name>
    <dbReference type="NCBI Taxonomy" id="1569283"/>
    <lineage>
        <taxon>Bacteria</taxon>
        <taxon>Pseudomonadati</taxon>
        <taxon>Pseudomonadota</taxon>
        <taxon>Alphaproteobacteria</taxon>
        <taxon>Rhodobacterales</taxon>
        <taxon>Roseobacteraceae</taxon>
        <taxon>Seohaeicola</taxon>
    </lineage>
</organism>
<dbReference type="RefSeq" id="WP_189678149.1">
    <property type="nucleotide sequence ID" value="NZ_BNCJ01000001.1"/>
</dbReference>
<dbReference type="InterPro" id="IPR039422">
    <property type="entry name" value="MarR/SlyA-like"/>
</dbReference>